<dbReference type="GeneID" id="19196994"/>
<name>W9VUN0_9EURO</name>
<evidence type="ECO:0000256" key="1">
    <source>
        <dbReference type="SAM" id="Coils"/>
    </source>
</evidence>
<gene>
    <name evidence="2" type="ORF">A1O5_12308</name>
</gene>
<dbReference type="HOGENOM" id="CLU_717637_0_0_1"/>
<dbReference type="SUPFAM" id="SSF90257">
    <property type="entry name" value="Myosin rod fragments"/>
    <property type="match status" value="1"/>
</dbReference>
<reference evidence="2 3" key="1">
    <citation type="submission" date="2013-03" db="EMBL/GenBank/DDBJ databases">
        <title>The Genome Sequence of Cladophialophora psammophila CBS 110553.</title>
        <authorList>
            <consortium name="The Broad Institute Genomics Platform"/>
            <person name="Cuomo C."/>
            <person name="de Hoog S."/>
            <person name="Gorbushina A."/>
            <person name="Walker B."/>
            <person name="Young S.K."/>
            <person name="Zeng Q."/>
            <person name="Gargeya S."/>
            <person name="Fitzgerald M."/>
            <person name="Haas B."/>
            <person name="Abouelleil A."/>
            <person name="Allen A.W."/>
            <person name="Alvarado L."/>
            <person name="Arachchi H.M."/>
            <person name="Berlin A.M."/>
            <person name="Chapman S.B."/>
            <person name="Gainer-Dewar J."/>
            <person name="Goldberg J."/>
            <person name="Griggs A."/>
            <person name="Gujja S."/>
            <person name="Hansen M."/>
            <person name="Howarth C."/>
            <person name="Imamovic A."/>
            <person name="Ireland A."/>
            <person name="Larimer J."/>
            <person name="McCowan C."/>
            <person name="Murphy C."/>
            <person name="Pearson M."/>
            <person name="Poon T.W."/>
            <person name="Priest M."/>
            <person name="Roberts A."/>
            <person name="Saif S."/>
            <person name="Shea T."/>
            <person name="Sisk P."/>
            <person name="Sykes S."/>
            <person name="Wortman J."/>
            <person name="Nusbaum C."/>
            <person name="Birren B."/>
        </authorList>
    </citation>
    <scope>NUCLEOTIDE SEQUENCE [LARGE SCALE GENOMIC DNA]</scope>
    <source>
        <strain evidence="2 3">CBS 110553</strain>
    </source>
</reference>
<dbReference type="eggNOG" id="ENOG502T0CQ">
    <property type="taxonomic scope" value="Eukaryota"/>
</dbReference>
<comment type="caution">
    <text evidence="2">The sequence shown here is derived from an EMBL/GenBank/DDBJ whole genome shotgun (WGS) entry which is preliminary data.</text>
</comment>
<evidence type="ECO:0000313" key="3">
    <source>
        <dbReference type="Proteomes" id="UP000019471"/>
    </source>
</evidence>
<keyword evidence="3" id="KW-1185">Reference proteome</keyword>
<organism evidence="2 3">
    <name type="scientific">Cladophialophora psammophila CBS 110553</name>
    <dbReference type="NCBI Taxonomy" id="1182543"/>
    <lineage>
        <taxon>Eukaryota</taxon>
        <taxon>Fungi</taxon>
        <taxon>Dikarya</taxon>
        <taxon>Ascomycota</taxon>
        <taxon>Pezizomycotina</taxon>
        <taxon>Eurotiomycetes</taxon>
        <taxon>Chaetothyriomycetidae</taxon>
        <taxon>Chaetothyriales</taxon>
        <taxon>Herpotrichiellaceae</taxon>
        <taxon>Cladophialophora</taxon>
    </lineage>
</organism>
<dbReference type="EMBL" id="AMGX01000032">
    <property type="protein sequence ID" value="EXJ59427.1"/>
    <property type="molecule type" value="Genomic_DNA"/>
</dbReference>
<dbReference type="RefSeq" id="XP_007751067.1">
    <property type="nucleotide sequence ID" value="XM_007752877.1"/>
</dbReference>
<dbReference type="OrthoDB" id="5068061at2759"/>
<evidence type="ECO:0000313" key="2">
    <source>
        <dbReference type="EMBL" id="EXJ59427.1"/>
    </source>
</evidence>
<dbReference type="Proteomes" id="UP000019471">
    <property type="component" value="Unassembled WGS sequence"/>
</dbReference>
<dbReference type="STRING" id="1182543.W9VUN0"/>
<feature type="coiled-coil region" evidence="1">
    <location>
        <begin position="156"/>
        <end position="302"/>
    </location>
</feature>
<keyword evidence="1" id="KW-0175">Coiled coil</keyword>
<protein>
    <submittedName>
        <fullName evidence="2">Uncharacterized protein</fullName>
    </submittedName>
</protein>
<proteinExistence type="predicted"/>
<dbReference type="AlphaFoldDB" id="W9VUN0"/>
<dbReference type="Gene3D" id="1.20.5.340">
    <property type="match status" value="1"/>
</dbReference>
<sequence length="390" mass="44650">MAVPYVWDPDRVLQITDLGRNEIICIGRAARRFNSRCTWTIEEPERFHVSSLLASMARKPPTEVRKEELGVLAGLCLCHQAHQHQQEEAFIELQNRLPYACDDYERFRTLQEQNIELRTEVQNGKARETSLCQKVDEQAMAASQLQETERGLKSQLAHMSQRLDRQSTTIAELQESKSGLRRTSDHLEQLLQKGKLAVAGLEKSNIGLEGQLTELRRQLYDQKVAVDELEASKSDLQGQLHEIRQQLNKQNTAVRNLEDENRTLKDQHTTAVANLGTSQLKLEQMKSELQSVRIGNADLQRQLNEAFILGSLGINNAWQTRLRNWLRTCQLLFTGAFRRVRHVLATLSAKLMRFWPDRGLFRGIEPVAGKYLAVEEEMLPRHCSPSEPPV</sequence>
<accession>W9VUN0</accession>